<dbReference type="GO" id="GO:0008270">
    <property type="term" value="F:zinc ion binding"/>
    <property type="evidence" value="ECO:0007669"/>
    <property type="project" value="InterPro"/>
</dbReference>
<evidence type="ECO:0000259" key="2">
    <source>
        <dbReference type="PROSITE" id="PS50048"/>
    </source>
</evidence>
<sequence length="177" mass="19665">MATLVQHIMVQVQTRRRFCCVPCEKADLECDEGKPDCLCCLSKGIQCLYIAPEDTGPSVRKEPRQWPLMLPDAYMSILNPETGEDDESDCSESDSEDLTNGMGQSAETSETELTANDNQQMHNSQYDGRPAPSTIHQVSVGQADRAQESWTEPRYNDHKSHESTTTCAAVPQTDTYG</sequence>
<proteinExistence type="predicted"/>
<feature type="domain" description="Zn(2)-C6 fungal-type" evidence="2">
    <location>
        <begin position="19"/>
        <end position="49"/>
    </location>
</feature>
<feature type="compositionally biased region" description="Acidic residues" evidence="1">
    <location>
        <begin position="82"/>
        <end position="97"/>
    </location>
</feature>
<evidence type="ECO:0000256" key="1">
    <source>
        <dbReference type="SAM" id="MobiDB-lite"/>
    </source>
</evidence>
<dbReference type="EMBL" id="JARKIE010000109">
    <property type="protein sequence ID" value="KAJ7683363.1"/>
    <property type="molecule type" value="Genomic_DNA"/>
</dbReference>
<reference evidence="3" key="1">
    <citation type="submission" date="2023-03" db="EMBL/GenBank/DDBJ databases">
        <title>Massive genome expansion in bonnet fungi (Mycena s.s.) driven by repeated elements and novel gene families across ecological guilds.</title>
        <authorList>
            <consortium name="Lawrence Berkeley National Laboratory"/>
            <person name="Harder C.B."/>
            <person name="Miyauchi S."/>
            <person name="Viragh M."/>
            <person name="Kuo A."/>
            <person name="Thoen E."/>
            <person name="Andreopoulos B."/>
            <person name="Lu D."/>
            <person name="Skrede I."/>
            <person name="Drula E."/>
            <person name="Henrissat B."/>
            <person name="Morin E."/>
            <person name="Kohler A."/>
            <person name="Barry K."/>
            <person name="LaButti K."/>
            <person name="Morin E."/>
            <person name="Salamov A."/>
            <person name="Lipzen A."/>
            <person name="Mereny Z."/>
            <person name="Hegedus B."/>
            <person name="Baldrian P."/>
            <person name="Stursova M."/>
            <person name="Weitz H."/>
            <person name="Taylor A."/>
            <person name="Grigoriev I.V."/>
            <person name="Nagy L.G."/>
            <person name="Martin F."/>
            <person name="Kauserud H."/>
        </authorList>
    </citation>
    <scope>NUCLEOTIDE SEQUENCE</scope>
    <source>
        <strain evidence="3">CBHHK067</strain>
    </source>
</reference>
<dbReference type="AlphaFoldDB" id="A0AAD7D816"/>
<comment type="caution">
    <text evidence="3">The sequence shown here is derived from an EMBL/GenBank/DDBJ whole genome shotgun (WGS) entry which is preliminary data.</text>
</comment>
<dbReference type="Proteomes" id="UP001221757">
    <property type="component" value="Unassembled WGS sequence"/>
</dbReference>
<evidence type="ECO:0000313" key="4">
    <source>
        <dbReference type="Proteomes" id="UP001221757"/>
    </source>
</evidence>
<dbReference type="GO" id="GO:0000981">
    <property type="term" value="F:DNA-binding transcription factor activity, RNA polymerase II-specific"/>
    <property type="evidence" value="ECO:0007669"/>
    <property type="project" value="InterPro"/>
</dbReference>
<dbReference type="SUPFAM" id="SSF57701">
    <property type="entry name" value="Zn2/Cys6 DNA-binding domain"/>
    <property type="match status" value="1"/>
</dbReference>
<feature type="region of interest" description="Disordered" evidence="1">
    <location>
        <begin position="77"/>
        <end position="177"/>
    </location>
</feature>
<accession>A0AAD7D816</accession>
<feature type="compositionally biased region" description="Polar residues" evidence="1">
    <location>
        <begin position="163"/>
        <end position="177"/>
    </location>
</feature>
<organism evidence="3 4">
    <name type="scientific">Mycena rosella</name>
    <name type="common">Pink bonnet</name>
    <name type="synonym">Agaricus rosellus</name>
    <dbReference type="NCBI Taxonomy" id="1033263"/>
    <lineage>
        <taxon>Eukaryota</taxon>
        <taxon>Fungi</taxon>
        <taxon>Dikarya</taxon>
        <taxon>Basidiomycota</taxon>
        <taxon>Agaricomycotina</taxon>
        <taxon>Agaricomycetes</taxon>
        <taxon>Agaricomycetidae</taxon>
        <taxon>Agaricales</taxon>
        <taxon>Marasmiineae</taxon>
        <taxon>Mycenaceae</taxon>
        <taxon>Mycena</taxon>
    </lineage>
</organism>
<feature type="compositionally biased region" description="Polar residues" evidence="1">
    <location>
        <begin position="101"/>
        <end position="126"/>
    </location>
</feature>
<keyword evidence="4" id="KW-1185">Reference proteome</keyword>
<evidence type="ECO:0000313" key="3">
    <source>
        <dbReference type="EMBL" id="KAJ7683363.1"/>
    </source>
</evidence>
<dbReference type="InterPro" id="IPR036864">
    <property type="entry name" value="Zn2-C6_fun-type_DNA-bd_sf"/>
</dbReference>
<name>A0AAD7D816_MYCRO</name>
<dbReference type="PROSITE" id="PS50048">
    <property type="entry name" value="ZN2_CY6_FUNGAL_2"/>
    <property type="match status" value="1"/>
</dbReference>
<protein>
    <recommendedName>
        <fullName evidence="2">Zn(2)-C6 fungal-type domain-containing protein</fullName>
    </recommendedName>
</protein>
<dbReference type="InterPro" id="IPR001138">
    <property type="entry name" value="Zn2Cys6_DnaBD"/>
</dbReference>
<gene>
    <name evidence="3" type="ORF">B0H17DRAFT_37415</name>
</gene>